<sequence>MADSIQMHGQEKLREFLAKVHAKVENPELLYRKLSVLLLDQTERRFDTSIGTDDKPWKQSWRAEVQGGKTLRNTGRLQDSIVSRIQGNRITIGTNVKYAALMHFGGTVKPKGKKFLKFKTPLGGWMFLRSVKIPARPFLGISVDDSQEILFEIEEYLHEVLTDAKH</sequence>
<dbReference type="Proteomes" id="UP000593966">
    <property type="component" value="Chromosome"/>
</dbReference>
<reference evidence="1 2" key="1">
    <citation type="submission" date="2020-02" db="EMBL/GenBank/DDBJ databases">
        <title>Tigecycline-resistant Acinetobacter species from pigs and migratory birds.</title>
        <authorList>
            <person name="Chen C."/>
            <person name="Sun J."/>
            <person name="Liao X.-P."/>
            <person name="Liu Y.-H."/>
        </authorList>
    </citation>
    <scope>NUCLEOTIDE SEQUENCE [LARGE SCALE GENOMIC DNA]</scope>
    <source>
        <strain evidence="1 2">YH12207_T</strain>
    </source>
</reference>
<dbReference type="RefSeq" id="WP_180047425.1">
    <property type="nucleotide sequence ID" value="NZ_CP048659.1"/>
</dbReference>
<name>A0A7S6VXB3_9GAMM</name>
<accession>A0A7S6VXB3</accession>
<keyword evidence="2" id="KW-1185">Reference proteome</keyword>
<dbReference type="EMBL" id="CP048659">
    <property type="protein sequence ID" value="QOW46457.1"/>
    <property type="molecule type" value="Genomic_DNA"/>
</dbReference>
<organism evidence="1 2">
    <name type="scientific">Acinetobacter piscicola</name>
    <dbReference type="NCBI Taxonomy" id="2006115"/>
    <lineage>
        <taxon>Bacteria</taxon>
        <taxon>Pseudomonadati</taxon>
        <taxon>Pseudomonadota</taxon>
        <taxon>Gammaproteobacteria</taxon>
        <taxon>Moraxellales</taxon>
        <taxon>Moraxellaceae</taxon>
        <taxon>Acinetobacter</taxon>
    </lineage>
</organism>
<evidence type="ECO:0000313" key="1">
    <source>
        <dbReference type="EMBL" id="QOW46457.1"/>
    </source>
</evidence>
<gene>
    <name evidence="1" type="ORF">G0028_11430</name>
</gene>
<evidence type="ECO:0000313" key="2">
    <source>
        <dbReference type="Proteomes" id="UP000593966"/>
    </source>
</evidence>
<dbReference type="Pfam" id="PF05069">
    <property type="entry name" value="Phage_tail_S"/>
    <property type="match status" value="1"/>
</dbReference>
<dbReference type="InterPro" id="IPR006522">
    <property type="entry name" value="Phage_virion_morphogenesis"/>
</dbReference>
<proteinExistence type="predicted"/>
<protein>
    <submittedName>
        <fullName evidence="1">Virion morphogenesis protein</fullName>
    </submittedName>
</protein>
<dbReference type="AlphaFoldDB" id="A0A7S6VXB3"/>